<dbReference type="PANTHER" id="PTHR47149:SF1">
    <property type="entry name" value="F-BOX PROTEIN RMF"/>
    <property type="match status" value="1"/>
</dbReference>
<comment type="caution">
    <text evidence="1">The sequence shown here is derived from an EMBL/GenBank/DDBJ whole genome shotgun (WGS) entry which is preliminary data.</text>
</comment>
<sequence>MVFSQLDPYFKLRDFIVDQAWNREREGYNNGEKEGMLAYLKRKQANAKLLADERRRKRECNRDGGEGGALIPVNKERKLAHGSSPQSSGALIPPITIDRRYQLNFDLWTDVAKHMGGKEMAIIGSVSQWFKYLISQGFLWERAFLRDMKIPVPCPVIFDWKEIYDSAFNGSHSFSFRLQDKHTHIGFLFVLKNTIYIFHNKTLIILTILIKIHVCNSSSACKRFGAFYLNSNLVLLTHTLHIPSELPPIGIWLQSSVELFSMCSLNNARTGIWISDHHVVHCQWCSSSRGLVHVLDARHLELFLEEGFKNGTWQYQDIGIRIIPCECDTAFAGIFDLSCMGSPNTSRILNLNSWGGPSTQILGPNMCDGPFTPHLLKSVICSHAVALMAHLEHNIGIFIRYQVMKNDNQEVVAIRISQYVI</sequence>
<evidence type="ECO:0000313" key="2">
    <source>
        <dbReference type="Proteomes" id="UP001140206"/>
    </source>
</evidence>
<dbReference type="GO" id="GO:0005634">
    <property type="term" value="C:nucleus"/>
    <property type="evidence" value="ECO:0007669"/>
    <property type="project" value="TreeGrafter"/>
</dbReference>
<dbReference type="AlphaFoldDB" id="A0AAV8FMZ9"/>
<accession>A0AAV8FMZ9</accession>
<organism evidence="1 2">
    <name type="scientific">Rhynchospora pubera</name>
    <dbReference type="NCBI Taxonomy" id="906938"/>
    <lineage>
        <taxon>Eukaryota</taxon>
        <taxon>Viridiplantae</taxon>
        <taxon>Streptophyta</taxon>
        <taxon>Embryophyta</taxon>
        <taxon>Tracheophyta</taxon>
        <taxon>Spermatophyta</taxon>
        <taxon>Magnoliopsida</taxon>
        <taxon>Liliopsida</taxon>
        <taxon>Poales</taxon>
        <taxon>Cyperaceae</taxon>
        <taxon>Cyperoideae</taxon>
        <taxon>Rhynchosporeae</taxon>
        <taxon>Rhynchospora</taxon>
    </lineage>
</organism>
<dbReference type="SUPFAM" id="SSF81383">
    <property type="entry name" value="F-box domain"/>
    <property type="match status" value="1"/>
</dbReference>
<keyword evidence="2" id="KW-1185">Reference proteome</keyword>
<dbReference type="EMBL" id="JAMFTS010000002">
    <property type="protein sequence ID" value="KAJ4794608.1"/>
    <property type="molecule type" value="Genomic_DNA"/>
</dbReference>
<dbReference type="GO" id="GO:0061458">
    <property type="term" value="P:reproductive system development"/>
    <property type="evidence" value="ECO:0007669"/>
    <property type="project" value="TreeGrafter"/>
</dbReference>
<name>A0AAV8FMZ9_9POAL</name>
<gene>
    <name evidence="1" type="ORF">LUZ62_045854</name>
</gene>
<proteinExistence type="predicted"/>
<reference evidence="1" key="1">
    <citation type="submission" date="2022-08" db="EMBL/GenBank/DDBJ databases">
        <authorList>
            <person name="Marques A."/>
        </authorList>
    </citation>
    <scope>NUCLEOTIDE SEQUENCE</scope>
    <source>
        <strain evidence="1">RhyPub2mFocal</strain>
        <tissue evidence="1">Leaves</tissue>
    </source>
</reference>
<protein>
    <submittedName>
        <fullName evidence="1">Uncharacterized protein</fullName>
    </submittedName>
</protein>
<evidence type="ECO:0000313" key="1">
    <source>
        <dbReference type="EMBL" id="KAJ4794608.1"/>
    </source>
</evidence>
<dbReference type="InterPro" id="IPR036047">
    <property type="entry name" value="F-box-like_dom_sf"/>
</dbReference>
<dbReference type="Proteomes" id="UP001140206">
    <property type="component" value="Chromosome 2"/>
</dbReference>
<dbReference type="PANTHER" id="PTHR47149">
    <property type="entry name" value="F-BOX PROTEIN RMF"/>
    <property type="match status" value="1"/>
</dbReference>